<protein>
    <recommendedName>
        <fullName evidence="3">Conserved oligomeric Golgi complex subunit 1</fullName>
    </recommendedName>
</protein>
<dbReference type="EMBL" id="VWZD01006345">
    <property type="protein sequence ID" value="NXG05077.1"/>
    <property type="molecule type" value="Genomic_DNA"/>
</dbReference>
<dbReference type="Pfam" id="PF08700">
    <property type="entry name" value="VPS51_Exo84_N"/>
    <property type="match status" value="1"/>
</dbReference>
<sequence length="947" mass="104434">ALFEAHTAAELRAVERRLRAGIEQKREELRQMVGERYRDLIEAADTIAEMRRSAERLLGAVRGLQRGSPARPSPAAAVCPPARRGLWGAAAQLKLLLEVPEQVWGAVERGRYLPAARLHLLGAHLRQQLQLDAPRARASPILARFPILLRQVAAASHLRATILQESKALLRARAVSDQAVAEALCAIMLLEDSSPRQALADFLLARKMAIQQLLNQPHHGAGIKAQVCSLMELLTTTLYQAHALFYTVPEGMSPDPALPCGLLFSTLESTTGQHPAGRGGVLEEDLKLSSWFKYLPESVVEFQPALRTLARPISQEHLRETLQQWINMCSDDIRAGVSNLLVYVRSMKGLAGIRDAVWELLSSESSSHNWEAVCHRLLDRPVSFWEDLLQQLFLDRLQTLTKEGFDSILSSSKQLLTLALQELEVKPGSSALSKQVQLEHNVALFLWSESAGDLAPDAAWVSVGQRGPCARSGLAMKAQALTPCVQSFCSALDSKLKARLEDLLSYLPTDSSASKEPAAQPRSAFDRFADAGTVRGLLHDHCIACIQHVLGCVREELQSAQSLLGEQLGPPGDARLNGVLFMARLCQSLPELCPHLQRCVLGQAGGTDAVPKETRSNKKLGKGKAQEVTPVQAKWQGLKAELLQQSLLAYQIWSSAVTKSLVQRFTHTLLLDTAGSVLATATNWDEIEIQEETESGSSVTSKIRLPVQPSWHVQCLLFSLCQELNRVGGHTLPKVTLQELLRTCMAEVLAAYEKLMEQKREKKVDTFPLTQSRALQLLYDLRYLSIVLTARAEEGKPSRTRHDARIEKVIDFLEGHIDPFDLDVFTPHLNSNLNRLVQRTSVLFGLLTGTESQYTSRSVAPSSQELHNILPLASSQIRFGLLPLSMSSSRKSKATARSTEQVQVAPVLPREDEASRPGSLFRQLVTEDEDTAAPSLFKLGWLSGMTK</sequence>
<dbReference type="Proteomes" id="UP000558958">
    <property type="component" value="Unassembled WGS sequence"/>
</dbReference>
<comment type="similarity">
    <text evidence="2">Belongs to the COG1 family.</text>
</comment>
<evidence type="ECO:0000256" key="7">
    <source>
        <dbReference type="ARBA" id="ARBA00023136"/>
    </source>
</evidence>
<dbReference type="GO" id="GO:0015031">
    <property type="term" value="P:protein transport"/>
    <property type="evidence" value="ECO:0007669"/>
    <property type="project" value="UniProtKB-KW"/>
</dbReference>
<keyword evidence="7" id="KW-0472">Membrane</keyword>
<dbReference type="GO" id="GO:0017119">
    <property type="term" value="C:Golgi transport complex"/>
    <property type="evidence" value="ECO:0007669"/>
    <property type="project" value="InterPro"/>
</dbReference>
<name>A0A7K8YQR9_9PASS</name>
<gene>
    <name evidence="8" type="primary">Cog1</name>
    <name evidence="8" type="ORF">SAKLUC_R10838</name>
</gene>
<comment type="subcellular location">
    <subcellularLocation>
        <location evidence="1">Golgi apparatus membrane</location>
        <topology evidence="1">Peripheral membrane protein</topology>
    </subcellularLocation>
</comment>
<accession>A0A7K8YQR9</accession>
<dbReference type="PANTHER" id="PTHR31658:SF0">
    <property type="entry name" value="CONSERVED OLIGOMERIC GOLGI COMPLEX SUBUNIT 1"/>
    <property type="match status" value="1"/>
</dbReference>
<keyword evidence="5" id="KW-0653">Protein transport</keyword>
<evidence type="ECO:0000256" key="1">
    <source>
        <dbReference type="ARBA" id="ARBA00004395"/>
    </source>
</evidence>
<evidence type="ECO:0000313" key="9">
    <source>
        <dbReference type="Proteomes" id="UP000558958"/>
    </source>
</evidence>
<feature type="non-terminal residue" evidence="8">
    <location>
        <position position="947"/>
    </location>
</feature>
<feature type="non-terminal residue" evidence="8">
    <location>
        <position position="1"/>
    </location>
</feature>
<evidence type="ECO:0000256" key="3">
    <source>
        <dbReference type="ARBA" id="ARBA00020978"/>
    </source>
</evidence>
<evidence type="ECO:0000313" key="8">
    <source>
        <dbReference type="EMBL" id="NXG05077.1"/>
    </source>
</evidence>
<comment type="caution">
    <text evidence="8">The sequence shown here is derived from an EMBL/GenBank/DDBJ whole genome shotgun (WGS) entry which is preliminary data.</text>
</comment>
<dbReference type="InterPro" id="IPR033370">
    <property type="entry name" value="COG1"/>
</dbReference>
<organism evidence="8 9">
    <name type="scientific">Sakesphorus luctuosus</name>
    <dbReference type="NCBI Taxonomy" id="419690"/>
    <lineage>
        <taxon>Eukaryota</taxon>
        <taxon>Metazoa</taxon>
        <taxon>Chordata</taxon>
        <taxon>Craniata</taxon>
        <taxon>Vertebrata</taxon>
        <taxon>Euteleostomi</taxon>
        <taxon>Archelosauria</taxon>
        <taxon>Archosauria</taxon>
        <taxon>Dinosauria</taxon>
        <taxon>Saurischia</taxon>
        <taxon>Theropoda</taxon>
        <taxon>Coelurosauria</taxon>
        <taxon>Aves</taxon>
        <taxon>Neognathae</taxon>
        <taxon>Neoaves</taxon>
        <taxon>Telluraves</taxon>
        <taxon>Australaves</taxon>
        <taxon>Passeriformes</taxon>
        <taxon>Thamnophilidae</taxon>
        <taxon>Sakesphorus</taxon>
    </lineage>
</organism>
<evidence type="ECO:0000256" key="6">
    <source>
        <dbReference type="ARBA" id="ARBA00023034"/>
    </source>
</evidence>
<keyword evidence="9" id="KW-1185">Reference proteome</keyword>
<keyword evidence="4" id="KW-0813">Transport</keyword>
<proteinExistence type="inferred from homology"/>
<keyword evidence="6" id="KW-0333">Golgi apparatus</keyword>
<evidence type="ECO:0000256" key="5">
    <source>
        <dbReference type="ARBA" id="ARBA00022927"/>
    </source>
</evidence>
<dbReference type="GO" id="GO:0000139">
    <property type="term" value="C:Golgi membrane"/>
    <property type="evidence" value="ECO:0007669"/>
    <property type="project" value="UniProtKB-SubCell"/>
</dbReference>
<evidence type="ECO:0000256" key="2">
    <source>
        <dbReference type="ARBA" id="ARBA00006653"/>
    </source>
</evidence>
<dbReference type="PANTHER" id="PTHR31658">
    <property type="entry name" value="CONSERVED OLIGOMERIC GOLGI COMPLEX SUBUNIT 1"/>
    <property type="match status" value="1"/>
</dbReference>
<dbReference type="AlphaFoldDB" id="A0A7K8YQR9"/>
<reference evidence="8 9" key="1">
    <citation type="submission" date="2019-09" db="EMBL/GenBank/DDBJ databases">
        <title>Bird 10,000 Genomes (B10K) Project - Family phase.</title>
        <authorList>
            <person name="Zhang G."/>
        </authorList>
    </citation>
    <scope>NUCLEOTIDE SEQUENCE [LARGE SCALE GENOMIC DNA]</scope>
    <source>
        <strain evidence="8">B10K-DU-001-06</strain>
        <tissue evidence="8">Muscle</tissue>
    </source>
</reference>
<evidence type="ECO:0000256" key="4">
    <source>
        <dbReference type="ARBA" id="ARBA00022448"/>
    </source>
</evidence>
<dbReference type="GO" id="GO:0006891">
    <property type="term" value="P:intra-Golgi vesicle-mediated transport"/>
    <property type="evidence" value="ECO:0007669"/>
    <property type="project" value="InterPro"/>
</dbReference>